<accession>A0ABW2U091</accession>
<dbReference type="Proteomes" id="UP001596513">
    <property type="component" value="Unassembled WGS sequence"/>
</dbReference>
<comment type="caution">
    <text evidence="2">The sequence shown here is derived from an EMBL/GenBank/DDBJ whole genome shotgun (WGS) entry which is preliminary data.</text>
</comment>
<sequence>MYFKGILVERQGSKTRVLAREEQEVELLDVNGQTVQSLEFVTNEFGSFHGSFVLPAGLLNGQFELRADDGSLAIAVEDYKRPTFFVQLDSVPGRPQLGQPLTVRGQARAYAGQPTDGAKVSYRVTRRELWPMFFGDFRGGIYPPDRGNTQEVAHGKATTDAQGRFAITFTPPLVPKAPGRPRWEPGYLFEIVADITDAAGETRTGTRSFPIGRNPLSLQLAGPETADKQHLPTFTLLSTNATGEPRPATGTLRLLARRYRPNPAGVPGPVPETPENEATPELVKTLPFDTKNGPALNLRAALAELPTGRYLLEAQAAGADSARARHELTLYDSEAATVPFATPDWVVVLADSVAPGQPASILLGSSEAGARILVQAERGGKLLRQEWLTLKAGEQRRLAIASGPAAAPGPLHIHTVQVRDNHLYRHEATVTVAEKPAPLQLAISTFRDKLLPGQKETWRVSIRQANGKPADAELLATLYDQSLDIFRPHSFMSLGARAEYNPPRFGWQGYFRPAPSFPSGGAPQGDGVDALIEYPELNTWGVFGRGGGLAGRVPGLQVQQLGRVAAGRVTLRGTRAPMMADAAAENKQAQRSGGDGLRSG</sequence>
<organism evidence="2 3">
    <name type="scientific">Hymenobacter humi</name>
    <dbReference type="NCBI Taxonomy" id="1411620"/>
    <lineage>
        <taxon>Bacteria</taxon>
        <taxon>Pseudomonadati</taxon>
        <taxon>Bacteroidota</taxon>
        <taxon>Cytophagia</taxon>
        <taxon>Cytophagales</taxon>
        <taxon>Hymenobacteraceae</taxon>
        <taxon>Hymenobacter</taxon>
    </lineage>
</organism>
<dbReference type="Gene3D" id="2.60.40.1930">
    <property type="match status" value="1"/>
</dbReference>
<gene>
    <name evidence="2" type="ORF">ACFQT0_01740</name>
</gene>
<proteinExistence type="predicted"/>
<keyword evidence="3" id="KW-1185">Reference proteome</keyword>
<protein>
    <recommendedName>
        <fullName evidence="4">Macroglobulin domain-containing protein</fullName>
    </recommendedName>
</protein>
<dbReference type="RefSeq" id="WP_380199865.1">
    <property type="nucleotide sequence ID" value="NZ_JBHTEK010000001.1"/>
</dbReference>
<name>A0ABW2U091_9BACT</name>
<dbReference type="EMBL" id="JBHTEK010000001">
    <property type="protein sequence ID" value="MFC7666289.1"/>
    <property type="molecule type" value="Genomic_DNA"/>
</dbReference>
<evidence type="ECO:0000313" key="3">
    <source>
        <dbReference type="Proteomes" id="UP001596513"/>
    </source>
</evidence>
<evidence type="ECO:0000313" key="2">
    <source>
        <dbReference type="EMBL" id="MFC7666289.1"/>
    </source>
</evidence>
<feature type="region of interest" description="Disordered" evidence="1">
    <location>
        <begin position="581"/>
        <end position="600"/>
    </location>
</feature>
<evidence type="ECO:0008006" key="4">
    <source>
        <dbReference type="Google" id="ProtNLM"/>
    </source>
</evidence>
<evidence type="ECO:0000256" key="1">
    <source>
        <dbReference type="SAM" id="MobiDB-lite"/>
    </source>
</evidence>
<reference evidence="3" key="1">
    <citation type="journal article" date="2019" name="Int. J. Syst. Evol. Microbiol.">
        <title>The Global Catalogue of Microorganisms (GCM) 10K type strain sequencing project: providing services to taxonomists for standard genome sequencing and annotation.</title>
        <authorList>
            <consortium name="The Broad Institute Genomics Platform"/>
            <consortium name="The Broad Institute Genome Sequencing Center for Infectious Disease"/>
            <person name="Wu L."/>
            <person name="Ma J."/>
        </authorList>
    </citation>
    <scope>NUCLEOTIDE SEQUENCE [LARGE SCALE GENOMIC DNA]</scope>
    <source>
        <strain evidence="3">JCM 19635</strain>
    </source>
</reference>